<keyword evidence="1" id="KW-0511">Multifunctional enzyme</keyword>
<accession>A0A1S8WX10</accession>
<feature type="domain" description="Reverse transcriptase/retrotransposon-derived protein RNase H-like" evidence="2">
    <location>
        <begin position="131"/>
        <end position="180"/>
    </location>
</feature>
<protein>
    <recommendedName>
        <fullName evidence="2">Reverse transcriptase/retrotransposon-derived protein RNase H-like domain-containing protein</fullName>
    </recommendedName>
</protein>
<dbReference type="GO" id="GO:0003824">
    <property type="term" value="F:catalytic activity"/>
    <property type="evidence" value="ECO:0007669"/>
    <property type="project" value="UniProtKB-KW"/>
</dbReference>
<name>A0A1S8WX10_OPIVI</name>
<dbReference type="AlphaFoldDB" id="A0A1S8WX10"/>
<proteinExistence type="predicted"/>
<dbReference type="InterPro" id="IPR043128">
    <property type="entry name" value="Rev_trsase/Diguanyl_cyclase"/>
</dbReference>
<dbReference type="InterPro" id="IPR043502">
    <property type="entry name" value="DNA/RNA_pol_sf"/>
</dbReference>
<evidence type="ECO:0000313" key="3">
    <source>
        <dbReference type="EMBL" id="OON18998.1"/>
    </source>
</evidence>
<keyword evidence="4" id="KW-1185">Reference proteome</keyword>
<dbReference type="InterPro" id="IPR050951">
    <property type="entry name" value="Retrovirus_Pol_polyprotein"/>
</dbReference>
<dbReference type="Pfam" id="PF17919">
    <property type="entry name" value="RT_RNaseH_2"/>
    <property type="match status" value="1"/>
</dbReference>
<dbReference type="EMBL" id="KV893672">
    <property type="protein sequence ID" value="OON18998.1"/>
    <property type="molecule type" value="Genomic_DNA"/>
</dbReference>
<dbReference type="PANTHER" id="PTHR37984">
    <property type="entry name" value="PROTEIN CBG26694"/>
    <property type="match status" value="1"/>
</dbReference>
<dbReference type="SUPFAM" id="SSF56672">
    <property type="entry name" value="DNA/RNA polymerases"/>
    <property type="match status" value="1"/>
</dbReference>
<dbReference type="PANTHER" id="PTHR37984:SF5">
    <property type="entry name" value="PROTEIN NYNRIN-LIKE"/>
    <property type="match status" value="1"/>
</dbReference>
<dbReference type="Gene3D" id="3.30.70.270">
    <property type="match status" value="2"/>
</dbReference>
<dbReference type="Proteomes" id="UP000243686">
    <property type="component" value="Unassembled WGS sequence"/>
</dbReference>
<sequence length="250" mass="28229">MFGRLPTGIHSAPSIFQCTTENFLSGIPKILVYLEDILITRCTMQERLESFKLTMNKEECNFLADQVDYLGFRINADSLAPLAKKIRPILGTSQTGNKHELQSYAWLITMRATTSIHLLNYFLRHEISWIWNHEQQKAFQRAKRALKSPPVLTHFDSAQPIVLSCGDSPFGVGVVLSQKSLFEILGENKPMPLMTPPRMQRLALNLVCYRYHLTCAPGQANYKADVLSRLSSQDVPFHIPKPAELGAELG</sequence>
<reference evidence="3 4" key="1">
    <citation type="submission" date="2015-03" db="EMBL/GenBank/DDBJ databases">
        <title>Draft genome of the nematode, Opisthorchis viverrini.</title>
        <authorList>
            <person name="Mitreva M."/>
        </authorList>
    </citation>
    <scope>NUCLEOTIDE SEQUENCE [LARGE SCALE GENOMIC DNA]</scope>
    <source>
        <strain evidence="3">Khon Kaen</strain>
    </source>
</reference>
<evidence type="ECO:0000256" key="1">
    <source>
        <dbReference type="ARBA" id="ARBA00023268"/>
    </source>
</evidence>
<dbReference type="InterPro" id="IPR041577">
    <property type="entry name" value="RT_RNaseH_2"/>
</dbReference>
<evidence type="ECO:0000313" key="4">
    <source>
        <dbReference type="Proteomes" id="UP000243686"/>
    </source>
</evidence>
<organism evidence="3 4">
    <name type="scientific">Opisthorchis viverrini</name>
    <name type="common">Southeast Asian liver fluke</name>
    <dbReference type="NCBI Taxonomy" id="6198"/>
    <lineage>
        <taxon>Eukaryota</taxon>
        <taxon>Metazoa</taxon>
        <taxon>Spiralia</taxon>
        <taxon>Lophotrochozoa</taxon>
        <taxon>Platyhelminthes</taxon>
        <taxon>Trematoda</taxon>
        <taxon>Digenea</taxon>
        <taxon>Opisthorchiida</taxon>
        <taxon>Opisthorchiata</taxon>
        <taxon>Opisthorchiidae</taxon>
        <taxon>Opisthorchis</taxon>
    </lineage>
</organism>
<gene>
    <name evidence="3" type="ORF">X801_05142</name>
</gene>
<evidence type="ECO:0000259" key="2">
    <source>
        <dbReference type="Pfam" id="PF17919"/>
    </source>
</evidence>